<protein>
    <recommendedName>
        <fullName evidence="3">DUF4253 domain-containing protein</fullName>
    </recommendedName>
</protein>
<evidence type="ECO:0000313" key="1">
    <source>
        <dbReference type="EMBL" id="GAA2099405.1"/>
    </source>
</evidence>
<accession>A0ABN2WV47</accession>
<proteinExistence type="predicted"/>
<evidence type="ECO:0008006" key="3">
    <source>
        <dbReference type="Google" id="ProtNLM"/>
    </source>
</evidence>
<gene>
    <name evidence="1" type="ORF">GCM10009801_70970</name>
</gene>
<evidence type="ECO:0000313" key="2">
    <source>
        <dbReference type="Proteomes" id="UP001500016"/>
    </source>
</evidence>
<reference evidence="1 2" key="1">
    <citation type="journal article" date="2019" name="Int. J. Syst. Evol. Microbiol.">
        <title>The Global Catalogue of Microorganisms (GCM) 10K type strain sequencing project: providing services to taxonomists for standard genome sequencing and annotation.</title>
        <authorList>
            <consortium name="The Broad Institute Genomics Platform"/>
            <consortium name="The Broad Institute Genome Sequencing Center for Infectious Disease"/>
            <person name="Wu L."/>
            <person name="Ma J."/>
        </authorList>
    </citation>
    <scope>NUCLEOTIDE SEQUENCE [LARGE SCALE GENOMIC DNA]</scope>
    <source>
        <strain evidence="1 2">JCM 15478</strain>
    </source>
</reference>
<dbReference type="RefSeq" id="WP_344534225.1">
    <property type="nucleotide sequence ID" value="NZ_BAAAPE010000022.1"/>
</dbReference>
<comment type="caution">
    <text evidence="1">The sequence shown here is derived from an EMBL/GenBank/DDBJ whole genome shotgun (WGS) entry which is preliminary data.</text>
</comment>
<dbReference type="EMBL" id="BAAAPE010000022">
    <property type="protein sequence ID" value="GAA2099405.1"/>
    <property type="molecule type" value="Genomic_DNA"/>
</dbReference>
<sequence length="480" mass="53090">MTNDDLDELLRSWAAVYDDFPSQSGTHDMAVLNCAGELADDPAGELAHLWTFGLVVIGRHVTWLPGKGTREEAVRALRDADEALRDRPCAHDAHPYEEHEAEDDTELLGRLRELADESAEWNGEGTREEWRCPRNVAGFARIALDIIEPGSVTDVPPRLPVEADQEIEELSALLHGYPKGWTDINETITSHAESLRRASGEDLPGRIMTVRALGWYAVSGMVRDKSVLDELAEALDAAYGKLADAMCEHDWHARLPKDGPHAAEIGVILSSPGGRAAFERSQRRSGRAPMDRVVCPVFARELAVGSLRQVEERRENLFGERDTAHLDAEYLLDGGRLDIEKIAERIDKKAWNEEFADDLGLWAARRYEASEDESERAALLLTAYQTMRNAYPSPVLAAVRGVSSVMRPLAAADAGECAHEDAHPTLRYVAFRKGLPHLVAPEAHPADPEESRSPESWACPVFAAEVARDCLQDLEGLYAE</sequence>
<organism evidence="1 2">
    <name type="scientific">Streptomyces albiaxialis</name>
    <dbReference type="NCBI Taxonomy" id="329523"/>
    <lineage>
        <taxon>Bacteria</taxon>
        <taxon>Bacillati</taxon>
        <taxon>Actinomycetota</taxon>
        <taxon>Actinomycetes</taxon>
        <taxon>Kitasatosporales</taxon>
        <taxon>Streptomycetaceae</taxon>
        <taxon>Streptomyces</taxon>
    </lineage>
</organism>
<name>A0ABN2WV47_9ACTN</name>
<dbReference type="Proteomes" id="UP001500016">
    <property type="component" value="Unassembled WGS sequence"/>
</dbReference>
<keyword evidence="2" id="KW-1185">Reference proteome</keyword>